<evidence type="ECO:0000313" key="3">
    <source>
        <dbReference type="Proteomes" id="UP001460270"/>
    </source>
</evidence>
<dbReference type="EMBL" id="JBBPFD010000011">
    <property type="protein sequence ID" value="KAK7907269.1"/>
    <property type="molecule type" value="Genomic_DNA"/>
</dbReference>
<feature type="compositionally biased region" description="Polar residues" evidence="1">
    <location>
        <begin position="93"/>
        <end position="111"/>
    </location>
</feature>
<accession>A0AAW0NW02</accession>
<name>A0AAW0NW02_9GOBI</name>
<feature type="region of interest" description="Disordered" evidence="1">
    <location>
        <begin position="1"/>
        <end position="54"/>
    </location>
</feature>
<feature type="region of interest" description="Disordered" evidence="1">
    <location>
        <begin position="93"/>
        <end position="138"/>
    </location>
</feature>
<evidence type="ECO:0000256" key="1">
    <source>
        <dbReference type="SAM" id="MobiDB-lite"/>
    </source>
</evidence>
<gene>
    <name evidence="2" type="ORF">WMY93_015881</name>
</gene>
<comment type="caution">
    <text evidence="2">The sequence shown here is derived from an EMBL/GenBank/DDBJ whole genome shotgun (WGS) entry which is preliminary data.</text>
</comment>
<feature type="compositionally biased region" description="Basic and acidic residues" evidence="1">
    <location>
        <begin position="1"/>
        <end position="13"/>
    </location>
</feature>
<sequence>MPNKTKKDKESPKTGKGNKSGGQENSEHERLGSGLAQDDPHVTTWSALQSPNTRRISVSTCVRRFDRSSVSVSAAEDYSGVQTQAQNVNIMPQVQGSNRKNSNSVPPTTQLLKGKQPGPQTPLKKDKRQSSSRFSLSNNRELQKLPAFKVKPSVALNPACLISSLTDDALSCVPVHRALHVSFMSTKPSRYVTRETDSGRYTERA</sequence>
<keyword evidence="3" id="KW-1185">Reference proteome</keyword>
<dbReference type="AlphaFoldDB" id="A0AAW0NW02"/>
<reference evidence="3" key="1">
    <citation type="submission" date="2024-04" db="EMBL/GenBank/DDBJ databases">
        <title>Salinicola lusitanus LLJ914,a marine bacterium isolated from the Okinawa Trough.</title>
        <authorList>
            <person name="Li J."/>
        </authorList>
    </citation>
    <scope>NUCLEOTIDE SEQUENCE [LARGE SCALE GENOMIC DNA]</scope>
</reference>
<feature type="compositionally biased region" description="Polar residues" evidence="1">
    <location>
        <begin position="43"/>
        <end position="54"/>
    </location>
</feature>
<proteinExistence type="predicted"/>
<organism evidence="2 3">
    <name type="scientific">Mugilogobius chulae</name>
    <name type="common">yellowstripe goby</name>
    <dbReference type="NCBI Taxonomy" id="88201"/>
    <lineage>
        <taxon>Eukaryota</taxon>
        <taxon>Metazoa</taxon>
        <taxon>Chordata</taxon>
        <taxon>Craniata</taxon>
        <taxon>Vertebrata</taxon>
        <taxon>Euteleostomi</taxon>
        <taxon>Actinopterygii</taxon>
        <taxon>Neopterygii</taxon>
        <taxon>Teleostei</taxon>
        <taxon>Neoteleostei</taxon>
        <taxon>Acanthomorphata</taxon>
        <taxon>Gobiaria</taxon>
        <taxon>Gobiiformes</taxon>
        <taxon>Gobioidei</taxon>
        <taxon>Gobiidae</taxon>
        <taxon>Gobionellinae</taxon>
        <taxon>Mugilogobius</taxon>
    </lineage>
</organism>
<evidence type="ECO:0000313" key="2">
    <source>
        <dbReference type="EMBL" id="KAK7907269.1"/>
    </source>
</evidence>
<dbReference type="Proteomes" id="UP001460270">
    <property type="component" value="Unassembled WGS sequence"/>
</dbReference>
<protein>
    <submittedName>
        <fullName evidence="2">Uncharacterized protein</fullName>
    </submittedName>
</protein>